<keyword evidence="4" id="KW-0808">Transferase</keyword>
<dbReference type="InterPro" id="IPR015424">
    <property type="entry name" value="PyrdxlP-dep_Trfase"/>
</dbReference>
<dbReference type="PANTHER" id="PTHR30244">
    <property type="entry name" value="TRANSAMINASE"/>
    <property type="match status" value="1"/>
</dbReference>
<keyword evidence="5" id="KW-1185">Reference proteome</keyword>
<accession>A0ABW9SU43</accession>
<comment type="caution">
    <text evidence="4">The sequence shown here is derived from an EMBL/GenBank/DDBJ whole genome shotgun (WGS) entry which is preliminary data.</text>
</comment>
<dbReference type="PANTHER" id="PTHR30244:SF36">
    <property type="entry name" value="3-OXO-GLUCOSE-6-PHOSPHATE:GLUTAMATE AMINOTRANSFERASE"/>
    <property type="match status" value="1"/>
</dbReference>
<keyword evidence="4" id="KW-0032">Aminotransferase</keyword>
<evidence type="ECO:0000313" key="4">
    <source>
        <dbReference type="EMBL" id="MTW35089.1"/>
    </source>
</evidence>
<evidence type="ECO:0000256" key="3">
    <source>
        <dbReference type="RuleBase" id="RU004508"/>
    </source>
</evidence>
<dbReference type="GO" id="GO:0008483">
    <property type="term" value="F:transaminase activity"/>
    <property type="evidence" value="ECO:0007669"/>
    <property type="project" value="UniProtKB-KW"/>
</dbReference>
<organism evidence="4 5">
    <name type="scientific">Pseudoduganella danionis</name>
    <dbReference type="NCBI Taxonomy" id="1890295"/>
    <lineage>
        <taxon>Bacteria</taxon>
        <taxon>Pseudomonadati</taxon>
        <taxon>Pseudomonadota</taxon>
        <taxon>Betaproteobacteria</taxon>
        <taxon>Burkholderiales</taxon>
        <taxon>Oxalobacteraceae</taxon>
        <taxon>Telluria group</taxon>
        <taxon>Pseudoduganella</taxon>
    </lineage>
</organism>
<dbReference type="InterPro" id="IPR000653">
    <property type="entry name" value="DegT/StrS_aminotransferase"/>
</dbReference>
<evidence type="ECO:0000256" key="2">
    <source>
        <dbReference type="ARBA" id="ARBA00037999"/>
    </source>
</evidence>
<reference evidence="4 5" key="1">
    <citation type="submission" date="2019-11" db="EMBL/GenBank/DDBJ databases">
        <title>Type strains purchased from KCTC, JCM and DSMZ.</title>
        <authorList>
            <person name="Lu H."/>
        </authorList>
    </citation>
    <scope>NUCLEOTIDE SEQUENCE [LARGE SCALE GENOMIC DNA]</scope>
    <source>
        <strain evidence="4 5">DSM 103461</strain>
    </source>
</reference>
<sequence>MNVPFLDLKAINLAHAAELEAAFQRVLQSGWYVLGQEVANFEAHFARYCDSQHAIGVANGLDAIFLILRAYGIGPGDEVIVPSNTFIATWLAVSHCGAVPVPVEPLEASYNLDPARLAAAITPRTKAIIAVHLYGQTADMAAILPIARQHGLKVIEDAAQAHGARCHGGVAGQLGDAAAFSFYPGKNLGALGDGGAVTTNDAALAEQIRTLRNYGSKVKYYNDVAGYNSRLDELQAALLDVKLQTLDQDNAQRRAIAAVYQQELAGIAGLTLPQVPDWAEPVWHLYVIRHAQRDALAQALAQAGIGTIVHYPVPPHLQPAYAELGYQPGQLPLAEAIHREVLSLPMGPTMSLDQARHVAATLRACLAQLAQPN</sequence>
<dbReference type="RefSeq" id="WP_155436436.1">
    <property type="nucleotide sequence ID" value="NZ_JBHLXK010000002.1"/>
</dbReference>
<dbReference type="Gene3D" id="3.40.640.10">
    <property type="entry name" value="Type I PLP-dependent aspartate aminotransferase-like (Major domain)"/>
    <property type="match status" value="1"/>
</dbReference>
<protein>
    <submittedName>
        <fullName evidence="4">Aminotransferase class V-fold PLP-dependent enzyme</fullName>
    </submittedName>
</protein>
<dbReference type="InterPro" id="IPR015421">
    <property type="entry name" value="PyrdxlP-dep_Trfase_major"/>
</dbReference>
<dbReference type="EMBL" id="WNKW01000007">
    <property type="protein sequence ID" value="MTW35089.1"/>
    <property type="molecule type" value="Genomic_DNA"/>
</dbReference>
<dbReference type="CDD" id="cd00616">
    <property type="entry name" value="AHBA_syn"/>
    <property type="match status" value="1"/>
</dbReference>
<dbReference type="Pfam" id="PF01041">
    <property type="entry name" value="DegT_DnrJ_EryC1"/>
    <property type="match status" value="1"/>
</dbReference>
<dbReference type="Proteomes" id="UP000735592">
    <property type="component" value="Unassembled WGS sequence"/>
</dbReference>
<name>A0ABW9SU43_9BURK</name>
<dbReference type="PIRSF" id="PIRSF000390">
    <property type="entry name" value="PLP_StrS"/>
    <property type="match status" value="1"/>
</dbReference>
<keyword evidence="1 3" id="KW-0663">Pyridoxal phosphate</keyword>
<evidence type="ECO:0000256" key="1">
    <source>
        <dbReference type="ARBA" id="ARBA00022898"/>
    </source>
</evidence>
<dbReference type="InterPro" id="IPR015422">
    <property type="entry name" value="PyrdxlP-dep_Trfase_small"/>
</dbReference>
<dbReference type="Gene3D" id="3.90.1150.10">
    <property type="entry name" value="Aspartate Aminotransferase, domain 1"/>
    <property type="match status" value="1"/>
</dbReference>
<gene>
    <name evidence="4" type="ORF">GM655_19995</name>
</gene>
<comment type="similarity">
    <text evidence="2 3">Belongs to the DegT/DnrJ/EryC1 family.</text>
</comment>
<evidence type="ECO:0000313" key="5">
    <source>
        <dbReference type="Proteomes" id="UP000735592"/>
    </source>
</evidence>
<proteinExistence type="inferred from homology"/>
<dbReference type="SUPFAM" id="SSF53383">
    <property type="entry name" value="PLP-dependent transferases"/>
    <property type="match status" value="1"/>
</dbReference>